<gene>
    <name evidence="1" type="ORF">NWI01_13510</name>
</gene>
<evidence type="ECO:0000313" key="2">
    <source>
        <dbReference type="Proteomes" id="UP000318825"/>
    </source>
</evidence>
<sequence length="62" mass="6307">MSKRTLILIALFALIAGIAIGRYALAPNPAPAVSARGTGAQDGAEKAASRAMTFTQPKALVP</sequence>
<organism evidence="1 2">
    <name type="scientific">Nitrobacter winogradskyi</name>
    <name type="common">Nitrobacter agilis</name>
    <dbReference type="NCBI Taxonomy" id="913"/>
    <lineage>
        <taxon>Bacteria</taxon>
        <taxon>Pseudomonadati</taxon>
        <taxon>Pseudomonadota</taxon>
        <taxon>Alphaproteobacteria</taxon>
        <taxon>Hyphomicrobiales</taxon>
        <taxon>Nitrobacteraceae</taxon>
        <taxon>Nitrobacter</taxon>
    </lineage>
</organism>
<dbReference type="RefSeq" id="WP_141383155.1">
    <property type="nucleotide sequence ID" value="NZ_BJNF01000029.1"/>
</dbReference>
<reference evidence="1 2" key="1">
    <citation type="submission" date="2019-06" db="EMBL/GenBank/DDBJ databases">
        <title>Whole genome shotgun sequence of Nitrobacter winogradskyi NBRC 14297.</title>
        <authorList>
            <person name="Hosoyama A."/>
            <person name="Uohara A."/>
            <person name="Ohji S."/>
            <person name="Ichikawa N."/>
        </authorList>
    </citation>
    <scope>NUCLEOTIDE SEQUENCE [LARGE SCALE GENOMIC DNA]</scope>
    <source>
        <strain evidence="1 2">NBRC 14297</strain>
    </source>
</reference>
<dbReference type="Proteomes" id="UP000318825">
    <property type="component" value="Unassembled WGS sequence"/>
</dbReference>
<proteinExistence type="predicted"/>
<dbReference type="AlphaFoldDB" id="A0A4Y3WC70"/>
<protein>
    <submittedName>
        <fullName evidence="1">Uncharacterized protein</fullName>
    </submittedName>
</protein>
<name>A0A4Y3WC70_NITWI</name>
<accession>A0A4Y3WC70</accession>
<evidence type="ECO:0000313" key="1">
    <source>
        <dbReference type="EMBL" id="GEC15459.1"/>
    </source>
</evidence>
<comment type="caution">
    <text evidence="1">The sequence shown here is derived from an EMBL/GenBank/DDBJ whole genome shotgun (WGS) entry which is preliminary data.</text>
</comment>
<dbReference type="EMBL" id="BJNF01000029">
    <property type="protein sequence ID" value="GEC15459.1"/>
    <property type="molecule type" value="Genomic_DNA"/>
</dbReference>